<accession>H2C505</accession>
<dbReference type="SUPFAM" id="SSF56059">
    <property type="entry name" value="Glutathione synthetase ATP-binding domain-like"/>
    <property type="match status" value="1"/>
</dbReference>
<sequence length="54" mass="6253">MEPSLDNVKAVELANLAIRIEELFGRHVNLEWALSSNKLYILEVRGVRTTWEDL</sequence>
<protein>
    <submittedName>
        <fullName evidence="1">Pyruvate phosphate dikinase-like protein</fullName>
    </submittedName>
</protein>
<dbReference type="Gene3D" id="3.30.470.20">
    <property type="entry name" value="ATP-grasp fold, B domain"/>
    <property type="match status" value="1"/>
</dbReference>
<dbReference type="HOGENOM" id="CLU_3039123_0_0_2"/>
<gene>
    <name evidence="1" type="ORF">MetMK1DRAFT_00016000</name>
</gene>
<evidence type="ECO:0000313" key="2">
    <source>
        <dbReference type="Proteomes" id="UP000003980"/>
    </source>
</evidence>
<organism evidence="1 2">
    <name type="scientific">Metallosphaera yellowstonensis MK1</name>
    <dbReference type="NCBI Taxonomy" id="671065"/>
    <lineage>
        <taxon>Archaea</taxon>
        <taxon>Thermoproteota</taxon>
        <taxon>Thermoprotei</taxon>
        <taxon>Sulfolobales</taxon>
        <taxon>Sulfolobaceae</taxon>
        <taxon>Metallosphaera</taxon>
    </lineage>
</organism>
<dbReference type="STRING" id="671065.MetMK1DRAFT_00016000"/>
<dbReference type="AlphaFoldDB" id="H2C505"/>
<dbReference type="eggNOG" id="arCOG01111">
    <property type="taxonomic scope" value="Archaea"/>
</dbReference>
<dbReference type="Proteomes" id="UP000003980">
    <property type="component" value="Unassembled WGS sequence"/>
</dbReference>
<dbReference type="GO" id="GO:0016301">
    <property type="term" value="F:kinase activity"/>
    <property type="evidence" value="ECO:0007669"/>
    <property type="project" value="UniProtKB-KW"/>
</dbReference>
<keyword evidence="2" id="KW-1185">Reference proteome</keyword>
<proteinExistence type="predicted"/>
<name>H2C505_9CREN</name>
<keyword evidence="1" id="KW-0808">Transferase</keyword>
<dbReference type="EMBL" id="JH597761">
    <property type="protein sequence ID" value="EHP71096.1"/>
    <property type="molecule type" value="Genomic_DNA"/>
</dbReference>
<reference evidence="1 2" key="1">
    <citation type="submission" date="2012-01" db="EMBL/GenBank/DDBJ databases">
        <title>Improved High-Quality Draft sequence of Metallosphaera yellowstonensis MK1.</title>
        <authorList>
            <consortium name="US DOE Joint Genome Institute"/>
            <person name="Lucas S."/>
            <person name="Han J."/>
            <person name="Cheng J.-F."/>
            <person name="Goodwin L."/>
            <person name="Pitluck S."/>
            <person name="Peters L."/>
            <person name="Teshima H."/>
            <person name="Detter J.C."/>
            <person name="Han C."/>
            <person name="Tapia R."/>
            <person name="Land M."/>
            <person name="Hauser L."/>
            <person name="Kyrpides N."/>
            <person name="Kozubal M."/>
            <person name="Macur R.E."/>
            <person name="Jay Z."/>
            <person name="Inskeep W."/>
            <person name="Woyke T."/>
        </authorList>
    </citation>
    <scope>NUCLEOTIDE SEQUENCE [LARGE SCALE GENOMIC DNA]</scope>
    <source>
        <strain evidence="1 2">MK1</strain>
    </source>
</reference>
<keyword evidence="1" id="KW-0670">Pyruvate</keyword>
<evidence type="ECO:0000313" key="1">
    <source>
        <dbReference type="EMBL" id="EHP71096.1"/>
    </source>
</evidence>
<keyword evidence="1" id="KW-0418">Kinase</keyword>